<accession>K0J7M1</accession>
<dbReference type="eggNOG" id="COG1871">
    <property type="taxonomic scope" value="Bacteria"/>
</dbReference>
<evidence type="ECO:0000256" key="2">
    <source>
        <dbReference type="ARBA" id="ARBA00022801"/>
    </source>
</evidence>
<dbReference type="HAMAP" id="MF_01440">
    <property type="entry name" value="CheD"/>
    <property type="match status" value="1"/>
</dbReference>
<reference evidence="4 5" key="1">
    <citation type="submission" date="2011-01" db="EMBL/GenBank/DDBJ databases">
        <title>Whole genome sequence of Amphibacillus xylinus NBRC 15112.</title>
        <authorList>
            <person name="Nakazawa H."/>
            <person name="Katano Y."/>
            <person name="Nakamura S."/>
            <person name="Sasagawa M."/>
            <person name="Fukada J."/>
            <person name="Arai T."/>
            <person name="Sasakura N."/>
            <person name="Mochizuki D."/>
            <person name="Hosoyama A."/>
            <person name="Harada K."/>
            <person name="Horikawa H."/>
            <person name="Kato Y."/>
            <person name="Harada T."/>
            <person name="Sasaki K."/>
            <person name="Sekiguchi M."/>
            <person name="Hodoyama M."/>
            <person name="Nishiko R."/>
            <person name="Narita H."/>
            <person name="Hanamaki A."/>
            <person name="Hata C."/>
            <person name="Konno Y."/>
            <person name="Niimura Y."/>
            <person name="Yamazaki S."/>
            <person name="Fujita N."/>
        </authorList>
    </citation>
    <scope>NUCLEOTIDE SEQUENCE [LARGE SCALE GENOMIC DNA]</scope>
    <source>
        <strain evidence="5">ATCC 51415 / DSM 6626 / JCM 7361 / LMG 17667 / NBRC 15112 / Ep01</strain>
    </source>
</reference>
<dbReference type="CDD" id="cd16352">
    <property type="entry name" value="CheD"/>
    <property type="match status" value="1"/>
</dbReference>
<dbReference type="KEGG" id="axl:AXY_14760"/>
<dbReference type="GO" id="GO:0006935">
    <property type="term" value="P:chemotaxis"/>
    <property type="evidence" value="ECO:0007669"/>
    <property type="project" value="UniProtKB-UniRule"/>
</dbReference>
<dbReference type="InterPro" id="IPR011324">
    <property type="entry name" value="Cytotoxic_necrot_fac-like_cat"/>
</dbReference>
<dbReference type="Pfam" id="PF03975">
    <property type="entry name" value="CheD"/>
    <property type="match status" value="1"/>
</dbReference>
<dbReference type="PATRIC" id="fig|698758.3.peg.1472"/>
<dbReference type="Gene3D" id="3.30.1330.200">
    <property type="match status" value="1"/>
</dbReference>
<dbReference type="SUPFAM" id="SSF64438">
    <property type="entry name" value="CNF1/YfiH-like putative cysteine hydrolases"/>
    <property type="match status" value="1"/>
</dbReference>
<dbReference type="PANTHER" id="PTHR35147">
    <property type="entry name" value="CHEMORECEPTOR GLUTAMINE DEAMIDASE CHED-RELATED"/>
    <property type="match status" value="1"/>
</dbReference>
<comment type="similarity">
    <text evidence="3">Belongs to the CheD family.</text>
</comment>
<dbReference type="InterPro" id="IPR005659">
    <property type="entry name" value="Chemorcpt_Glu_NH3ase_CheD"/>
</dbReference>
<dbReference type="GO" id="GO:0050568">
    <property type="term" value="F:protein-glutamine glutaminase activity"/>
    <property type="evidence" value="ECO:0007669"/>
    <property type="project" value="UniProtKB-UniRule"/>
</dbReference>
<evidence type="ECO:0000256" key="3">
    <source>
        <dbReference type="HAMAP-Rule" id="MF_01440"/>
    </source>
</evidence>
<dbReference type="AlphaFoldDB" id="K0J7M1"/>
<evidence type="ECO:0000313" key="4">
    <source>
        <dbReference type="EMBL" id="BAM47608.1"/>
    </source>
</evidence>
<keyword evidence="4" id="KW-0675">Receptor</keyword>
<comment type="catalytic activity">
    <reaction evidence="3">
        <text>L-glutaminyl-[protein] + H2O = L-glutamyl-[protein] + NH4(+)</text>
        <dbReference type="Rhea" id="RHEA:16441"/>
        <dbReference type="Rhea" id="RHEA-COMP:10207"/>
        <dbReference type="Rhea" id="RHEA-COMP:10208"/>
        <dbReference type="ChEBI" id="CHEBI:15377"/>
        <dbReference type="ChEBI" id="CHEBI:28938"/>
        <dbReference type="ChEBI" id="CHEBI:29973"/>
        <dbReference type="ChEBI" id="CHEBI:30011"/>
        <dbReference type="EC" id="3.5.1.44"/>
    </reaction>
</comment>
<dbReference type="RefSeq" id="WP_015010207.1">
    <property type="nucleotide sequence ID" value="NC_018704.1"/>
</dbReference>
<protein>
    <recommendedName>
        <fullName evidence="3">Probable chemoreceptor glutamine deamidase CheD</fullName>
        <ecNumber evidence="3">3.5.1.44</ecNumber>
    </recommendedName>
</protein>
<dbReference type="HOGENOM" id="CLU_087854_2_0_9"/>
<proteinExistence type="inferred from homology"/>
<dbReference type="STRING" id="698758.AXY_14760"/>
<dbReference type="EC" id="3.5.1.44" evidence="3"/>
<keyword evidence="5" id="KW-1185">Reference proteome</keyword>
<comment type="function">
    <text evidence="3">Probably deamidates glutamine residues to glutamate on methyl-accepting chemotaxis receptors (MCPs), playing an important role in chemotaxis.</text>
</comment>
<dbReference type="EMBL" id="AP012050">
    <property type="protein sequence ID" value="BAM47608.1"/>
    <property type="molecule type" value="Genomic_DNA"/>
</dbReference>
<name>K0J7M1_AMPXN</name>
<dbReference type="InterPro" id="IPR038592">
    <property type="entry name" value="CheD-like_sf"/>
</dbReference>
<keyword evidence="2 3" id="KW-0378">Hydrolase</keyword>
<dbReference type="PANTHER" id="PTHR35147:SF1">
    <property type="entry name" value="CHEMORECEPTOR GLUTAMINE DEAMIDASE CHED-RELATED"/>
    <property type="match status" value="1"/>
</dbReference>
<keyword evidence="1 3" id="KW-0145">Chemotaxis</keyword>
<sequence length="166" mass="18073">MKIEEIKTIKVGIADLKFVKAPDVIRTSGLGSCVGVVIYDPTIKIAGMAHVMLPDSKSAKKEGLNQYKYADTAIPILVDTLLKDGARKYALKAKIAGGAQMFAFSAKNDMLRVGQRNVEAVKKQLGDYQIPIIAEDVHGNSGRTIEFSPETSMLYIRTISQGSKEI</sequence>
<gene>
    <name evidence="3 4" type="primary">cheD</name>
    <name evidence="4" type="ordered locus">AXY_14760</name>
</gene>
<organism evidence="4 5">
    <name type="scientific">Amphibacillus xylanus (strain ATCC 51415 / DSM 6626 / JCM 7361 / LMG 17667 / NBRC 15112 / Ep01)</name>
    <dbReference type="NCBI Taxonomy" id="698758"/>
    <lineage>
        <taxon>Bacteria</taxon>
        <taxon>Bacillati</taxon>
        <taxon>Bacillota</taxon>
        <taxon>Bacilli</taxon>
        <taxon>Bacillales</taxon>
        <taxon>Bacillaceae</taxon>
        <taxon>Amphibacillus</taxon>
    </lineage>
</organism>
<dbReference type="Proteomes" id="UP000006294">
    <property type="component" value="Chromosome"/>
</dbReference>
<evidence type="ECO:0000256" key="1">
    <source>
        <dbReference type="ARBA" id="ARBA00022500"/>
    </source>
</evidence>
<evidence type="ECO:0000313" key="5">
    <source>
        <dbReference type="Proteomes" id="UP000006294"/>
    </source>
</evidence>